<feature type="region of interest" description="Disordered" evidence="1">
    <location>
        <begin position="15"/>
        <end position="62"/>
    </location>
</feature>
<organism evidence="3 4">
    <name type="scientific">Helobdella robusta</name>
    <name type="common">Californian leech</name>
    <dbReference type="NCBI Taxonomy" id="6412"/>
    <lineage>
        <taxon>Eukaryota</taxon>
        <taxon>Metazoa</taxon>
        <taxon>Spiralia</taxon>
        <taxon>Lophotrochozoa</taxon>
        <taxon>Annelida</taxon>
        <taxon>Clitellata</taxon>
        <taxon>Hirudinea</taxon>
        <taxon>Rhynchobdellida</taxon>
        <taxon>Glossiphoniidae</taxon>
        <taxon>Helobdella</taxon>
    </lineage>
</organism>
<evidence type="ECO:0000313" key="2">
    <source>
        <dbReference type="EMBL" id="ESO10429.1"/>
    </source>
</evidence>
<evidence type="ECO:0000313" key="4">
    <source>
        <dbReference type="Proteomes" id="UP000015101"/>
    </source>
</evidence>
<dbReference type="KEGG" id="hro:HELRODRAFT_183651"/>
<dbReference type="EMBL" id="KB095875">
    <property type="protein sequence ID" value="ESO10429.1"/>
    <property type="molecule type" value="Genomic_DNA"/>
</dbReference>
<sequence>MTAYIAIKTKKLIGATKGKKGKKEGKSEKEATNSTRASNGGISSSSSSSNHAETLTSQPGHPNFLMVPGWHLRRQKQLYSKYNKSVDSLSRPNLSTSTFSLEIPENFQKAASNEYLSSRSDFNCKVNKREGETADEDEFSIDPTVLERLRLKAKYCLEKTFSTPSGSESRSANGDNNNRKVITSINVEGRSFPSDQIRPLPKIPASKQFQETTYTRKFSKSPLFRRPQATPVLRQRFNARTEDNNEGDHVCQVLESESYSQPIRLLESINYMYERTSFVSEPEDKPQILDIPVPTADFLNKNKTPYDLMSRTENDLKTETAAKPAYTDPIKVLYNQMISNLSKEERNSTNDQAFEDDDDHLYEEINLSSRSWFQMLKDKFDKYVGGTGGDPECISVSSPTKSDFVFLSGSAIDDEQNVEFGKMRNAIGKAIRKSLAMGNNLEKIHEEISPSLFLKGENEVSDKPDYENLPFIIANQQNGSETSSENGKIELN</sequence>
<gene>
    <name evidence="3" type="primary">20209148</name>
    <name evidence="2" type="ORF">HELRODRAFT_183651</name>
</gene>
<reference evidence="4" key="1">
    <citation type="submission" date="2012-12" db="EMBL/GenBank/DDBJ databases">
        <authorList>
            <person name="Hellsten U."/>
            <person name="Grimwood J."/>
            <person name="Chapman J.A."/>
            <person name="Shapiro H."/>
            <person name="Aerts A."/>
            <person name="Otillar R.P."/>
            <person name="Terry A.Y."/>
            <person name="Boore J.L."/>
            <person name="Simakov O."/>
            <person name="Marletaz F."/>
            <person name="Cho S.-J."/>
            <person name="Edsinger-Gonzales E."/>
            <person name="Havlak P."/>
            <person name="Kuo D.-H."/>
            <person name="Larsson T."/>
            <person name="Lv J."/>
            <person name="Arendt D."/>
            <person name="Savage R."/>
            <person name="Osoegawa K."/>
            <person name="de Jong P."/>
            <person name="Lindberg D.R."/>
            <person name="Seaver E.C."/>
            <person name="Weisblat D.A."/>
            <person name="Putnam N.H."/>
            <person name="Grigoriev I.V."/>
            <person name="Rokhsar D.S."/>
        </authorList>
    </citation>
    <scope>NUCLEOTIDE SEQUENCE</scope>
</reference>
<keyword evidence="4" id="KW-1185">Reference proteome</keyword>
<dbReference type="AlphaFoldDB" id="T1FJZ9"/>
<dbReference type="HOGENOM" id="CLU_554641_0_0_1"/>
<proteinExistence type="predicted"/>
<dbReference type="EnsemblMetazoa" id="HelroT183651">
    <property type="protein sequence ID" value="HelroP183651"/>
    <property type="gene ID" value="HelroG183651"/>
</dbReference>
<reference evidence="3" key="3">
    <citation type="submission" date="2015-06" db="UniProtKB">
        <authorList>
            <consortium name="EnsemblMetazoa"/>
        </authorList>
    </citation>
    <scope>IDENTIFICATION</scope>
</reference>
<dbReference type="CTD" id="20209148"/>
<evidence type="ECO:0000313" key="3">
    <source>
        <dbReference type="EnsemblMetazoa" id="HelroP183651"/>
    </source>
</evidence>
<dbReference type="Proteomes" id="UP000015101">
    <property type="component" value="Unassembled WGS sequence"/>
</dbReference>
<protein>
    <submittedName>
        <fullName evidence="2 3">Uncharacterized protein</fullName>
    </submittedName>
</protein>
<dbReference type="InParanoid" id="T1FJZ9"/>
<feature type="compositionally biased region" description="Polar residues" evidence="1">
    <location>
        <begin position="50"/>
        <end position="60"/>
    </location>
</feature>
<dbReference type="RefSeq" id="XP_009011491.1">
    <property type="nucleotide sequence ID" value="XM_009013243.1"/>
</dbReference>
<dbReference type="EMBL" id="AMQM01008917">
    <property type="status" value="NOT_ANNOTATED_CDS"/>
    <property type="molecule type" value="Genomic_DNA"/>
</dbReference>
<reference evidence="2 4" key="2">
    <citation type="journal article" date="2013" name="Nature">
        <title>Insights into bilaterian evolution from three spiralian genomes.</title>
        <authorList>
            <person name="Simakov O."/>
            <person name="Marletaz F."/>
            <person name="Cho S.J."/>
            <person name="Edsinger-Gonzales E."/>
            <person name="Havlak P."/>
            <person name="Hellsten U."/>
            <person name="Kuo D.H."/>
            <person name="Larsson T."/>
            <person name="Lv J."/>
            <person name="Arendt D."/>
            <person name="Savage R."/>
            <person name="Osoegawa K."/>
            <person name="de Jong P."/>
            <person name="Grimwood J."/>
            <person name="Chapman J.A."/>
            <person name="Shapiro H."/>
            <person name="Aerts A."/>
            <person name="Otillar R.P."/>
            <person name="Terry A.Y."/>
            <person name="Boore J.L."/>
            <person name="Grigoriev I.V."/>
            <person name="Lindberg D.R."/>
            <person name="Seaver E.C."/>
            <person name="Weisblat D.A."/>
            <person name="Putnam N.H."/>
            <person name="Rokhsar D.S."/>
        </authorList>
    </citation>
    <scope>NUCLEOTIDE SEQUENCE</scope>
</reference>
<name>T1FJZ9_HELRO</name>
<evidence type="ECO:0000256" key="1">
    <source>
        <dbReference type="SAM" id="MobiDB-lite"/>
    </source>
</evidence>
<dbReference type="GeneID" id="20209148"/>
<feature type="compositionally biased region" description="Polar residues" evidence="1">
    <location>
        <begin position="33"/>
        <end position="42"/>
    </location>
</feature>
<accession>T1FJZ9</accession>